<dbReference type="InterPro" id="IPR011006">
    <property type="entry name" value="CheY-like_superfamily"/>
</dbReference>
<organism evidence="4 5">
    <name type="scientific">Hydrogenispora ethanolica</name>
    <dbReference type="NCBI Taxonomy" id="1082276"/>
    <lineage>
        <taxon>Bacteria</taxon>
        <taxon>Bacillati</taxon>
        <taxon>Bacillota</taxon>
        <taxon>Hydrogenispora</taxon>
    </lineage>
</organism>
<sequence>MVTPAYGRVYHNASKGCDEMKVLIIDDSPLVRTILKEYLREAGHEIREAGTNQEALWLFSTEHPDLIIRDLFMPDGDAIESIHYFKAMDPGVKILICSTESSKNEILSGLKAGALDVVLKPLEKDQVIFVLNRMAAS</sequence>
<gene>
    <name evidence="4" type="ORF">EDC14_101272</name>
</gene>
<dbReference type="AlphaFoldDB" id="A0A4R1RSB7"/>
<dbReference type="PANTHER" id="PTHR44591">
    <property type="entry name" value="STRESS RESPONSE REGULATOR PROTEIN 1"/>
    <property type="match status" value="1"/>
</dbReference>
<evidence type="ECO:0000313" key="5">
    <source>
        <dbReference type="Proteomes" id="UP000295008"/>
    </source>
</evidence>
<dbReference type="PANTHER" id="PTHR44591:SF3">
    <property type="entry name" value="RESPONSE REGULATORY DOMAIN-CONTAINING PROTEIN"/>
    <property type="match status" value="1"/>
</dbReference>
<keyword evidence="1 2" id="KW-0597">Phosphoprotein</keyword>
<name>A0A4R1RSB7_HYDET</name>
<accession>A0A4R1RSB7</accession>
<evidence type="ECO:0000256" key="1">
    <source>
        <dbReference type="ARBA" id="ARBA00022553"/>
    </source>
</evidence>
<dbReference type="Proteomes" id="UP000295008">
    <property type="component" value="Unassembled WGS sequence"/>
</dbReference>
<reference evidence="4 5" key="1">
    <citation type="submission" date="2019-03" db="EMBL/GenBank/DDBJ databases">
        <title>Genomic Encyclopedia of Type Strains, Phase IV (KMG-IV): sequencing the most valuable type-strain genomes for metagenomic binning, comparative biology and taxonomic classification.</title>
        <authorList>
            <person name="Goeker M."/>
        </authorList>
    </citation>
    <scope>NUCLEOTIDE SEQUENCE [LARGE SCALE GENOMIC DNA]</scope>
    <source>
        <strain evidence="4 5">LX-B</strain>
    </source>
</reference>
<keyword evidence="5" id="KW-1185">Reference proteome</keyword>
<feature type="modified residue" description="4-aspartylphosphate" evidence="2">
    <location>
        <position position="70"/>
    </location>
</feature>
<dbReference type="GO" id="GO:0000160">
    <property type="term" value="P:phosphorelay signal transduction system"/>
    <property type="evidence" value="ECO:0007669"/>
    <property type="project" value="InterPro"/>
</dbReference>
<dbReference type="EMBL" id="SLUN01000012">
    <property type="protein sequence ID" value="TCL69375.1"/>
    <property type="molecule type" value="Genomic_DNA"/>
</dbReference>
<comment type="caution">
    <text evidence="4">The sequence shown here is derived from an EMBL/GenBank/DDBJ whole genome shotgun (WGS) entry which is preliminary data.</text>
</comment>
<evidence type="ECO:0000259" key="3">
    <source>
        <dbReference type="PROSITE" id="PS50110"/>
    </source>
</evidence>
<dbReference type="SUPFAM" id="SSF52172">
    <property type="entry name" value="CheY-like"/>
    <property type="match status" value="1"/>
</dbReference>
<dbReference type="Pfam" id="PF00072">
    <property type="entry name" value="Response_reg"/>
    <property type="match status" value="1"/>
</dbReference>
<dbReference type="InterPro" id="IPR001789">
    <property type="entry name" value="Sig_transdc_resp-reg_receiver"/>
</dbReference>
<dbReference type="InterPro" id="IPR050595">
    <property type="entry name" value="Bact_response_regulator"/>
</dbReference>
<dbReference type="Gene3D" id="3.40.50.2300">
    <property type="match status" value="1"/>
</dbReference>
<evidence type="ECO:0000313" key="4">
    <source>
        <dbReference type="EMBL" id="TCL69375.1"/>
    </source>
</evidence>
<dbReference type="SMART" id="SM00448">
    <property type="entry name" value="REC"/>
    <property type="match status" value="1"/>
</dbReference>
<evidence type="ECO:0000256" key="2">
    <source>
        <dbReference type="PROSITE-ProRule" id="PRU00169"/>
    </source>
</evidence>
<proteinExistence type="predicted"/>
<dbReference type="PROSITE" id="PS50110">
    <property type="entry name" value="RESPONSE_REGULATORY"/>
    <property type="match status" value="1"/>
</dbReference>
<feature type="domain" description="Response regulatory" evidence="3">
    <location>
        <begin position="21"/>
        <end position="135"/>
    </location>
</feature>
<protein>
    <submittedName>
        <fullName evidence="4">Two-component system chemotaxis response regulator CheY</fullName>
    </submittedName>
</protein>